<proteinExistence type="predicted"/>
<dbReference type="Pfam" id="PF15862">
    <property type="entry name" value="Coilin_N"/>
    <property type="match status" value="1"/>
</dbReference>
<accession>A0ABM3HU65</accession>
<evidence type="ECO:0000313" key="4">
    <source>
        <dbReference type="Proteomes" id="UP000827889"/>
    </source>
</evidence>
<reference evidence="4" key="1">
    <citation type="submission" date="2025-05" db="UniProtKB">
        <authorList>
            <consortium name="RefSeq"/>
        </authorList>
    </citation>
    <scope>NUCLEOTIDE SEQUENCE [LARGE SCALE GENOMIC DNA]</scope>
</reference>
<reference evidence="5" key="2">
    <citation type="submission" date="2025-08" db="UniProtKB">
        <authorList>
            <consortium name="RefSeq"/>
        </authorList>
    </citation>
    <scope>IDENTIFICATION</scope>
    <source>
        <tissue evidence="5">Leaf</tissue>
    </source>
</reference>
<feature type="domain" description="Coilin tudor" evidence="3">
    <location>
        <begin position="454"/>
        <end position="546"/>
    </location>
</feature>
<feature type="region of interest" description="Disordered" evidence="1">
    <location>
        <begin position="553"/>
        <end position="587"/>
    </location>
</feature>
<organism evidence="4 5">
    <name type="scientific">Rhodamnia argentea</name>
    <dbReference type="NCBI Taxonomy" id="178133"/>
    <lineage>
        <taxon>Eukaryota</taxon>
        <taxon>Viridiplantae</taxon>
        <taxon>Streptophyta</taxon>
        <taxon>Embryophyta</taxon>
        <taxon>Tracheophyta</taxon>
        <taxon>Spermatophyta</taxon>
        <taxon>Magnoliopsida</taxon>
        <taxon>eudicotyledons</taxon>
        <taxon>Gunneridae</taxon>
        <taxon>Pentapetalae</taxon>
        <taxon>rosids</taxon>
        <taxon>malvids</taxon>
        <taxon>Myrtales</taxon>
        <taxon>Myrtaceae</taxon>
        <taxon>Myrtoideae</taxon>
        <taxon>Myrteae</taxon>
        <taxon>Australasian group</taxon>
        <taxon>Rhodamnia</taxon>
    </lineage>
</organism>
<evidence type="ECO:0000313" key="5">
    <source>
        <dbReference type="RefSeq" id="XP_048140146.1"/>
    </source>
</evidence>
<dbReference type="InterPro" id="IPR024822">
    <property type="entry name" value="Coilin"/>
</dbReference>
<dbReference type="InterPro" id="IPR056398">
    <property type="entry name" value="Tudor_Coilin"/>
</dbReference>
<dbReference type="InterPro" id="IPR031722">
    <property type="entry name" value="Coilin_N"/>
</dbReference>
<feature type="compositionally biased region" description="Low complexity" evidence="1">
    <location>
        <begin position="277"/>
        <end position="286"/>
    </location>
</feature>
<feature type="compositionally biased region" description="Basic residues" evidence="1">
    <location>
        <begin position="182"/>
        <end position="200"/>
    </location>
</feature>
<gene>
    <name evidence="5" type="primary">LOC115751319</name>
</gene>
<feature type="compositionally biased region" description="Basic and acidic residues" evidence="1">
    <location>
        <begin position="221"/>
        <end position="236"/>
    </location>
</feature>
<protein>
    <submittedName>
        <fullName evidence="5">Coilin isoform X2</fullName>
    </submittedName>
</protein>
<feature type="compositionally biased region" description="Basic and acidic residues" evidence="1">
    <location>
        <begin position="298"/>
        <end position="315"/>
    </location>
</feature>
<feature type="compositionally biased region" description="Basic residues" evidence="1">
    <location>
        <begin position="287"/>
        <end position="297"/>
    </location>
</feature>
<feature type="compositionally biased region" description="Basic and acidic residues" evidence="1">
    <location>
        <begin position="330"/>
        <end position="350"/>
    </location>
</feature>
<dbReference type="PANTHER" id="PTHR15197">
    <property type="entry name" value="COILIN P80"/>
    <property type="match status" value="1"/>
</dbReference>
<feature type="domain" description="Coilin N-terminal" evidence="2">
    <location>
        <begin position="22"/>
        <end position="198"/>
    </location>
</feature>
<dbReference type="Pfam" id="PF23086">
    <property type="entry name" value="Tudor_Coilin"/>
    <property type="match status" value="1"/>
</dbReference>
<dbReference type="Proteomes" id="UP000827889">
    <property type="component" value="Chromosome 1"/>
</dbReference>
<evidence type="ECO:0000259" key="3">
    <source>
        <dbReference type="Pfam" id="PF23086"/>
    </source>
</evidence>
<dbReference type="GeneID" id="115751319"/>
<sequence length="648" mass="72276">MVAERKSSVAIDSPTACPMDGVRVRLSFEDRHILSKSQRKEGLKRSWILLKPQHDTISDLASHVVHTFDLWDSCPNGLVLSMDGYVLPHFESTSILKDKDIVGVKMKQGTSRDTAKLHDAENTLEEIEFVEKHPVQTGLKLLMNEEFEKETGGYESESEEDECGQSHGCLNEKDTSNSNAVSKKRKASKKLKGSKRKKSKLSGVEECPEVPGCVKVDIPVEQERLQKEGATIDKCKSSSGQAEPDKSITPANDVTITPASKSQQQENDQGSEGSTDAPSKPKLPSRSARRKKAKRRWLREMRQIGKKEVEKDEYRPLPYKKQSLGKKIRQLPDKKDSEFSKEHEQQRQSHTFVEKHQPLDHVNENKTNEDIVPIVIRPGHIRFEPLEKDVDQDVQKSQVLLTFEWNGITSKKKGQKWGKEKAGSWQRTDNKNLNQESSLVTNVVAELPLTDLGDFDKLPPYGLPPQEGDIVAYRVIELSSSWCPELTSFRVGKISSYHQRSNKTLIVPVAEYALDLENIDKSLYKEDGSLEVDFSSLIDVRIVKHGKLNSAEKGTGGGVEVAAGDQNAKSSGSTDNIGEATPDPSKVNGRVDVWEEISEALSAKKAQLSQQDNWTMKESSGRSSWSFRALRGSALGPTMALLRAQNGV</sequence>
<dbReference type="RefSeq" id="XP_048140146.1">
    <property type="nucleotide sequence ID" value="XM_048284189.1"/>
</dbReference>
<name>A0ABM3HU65_9MYRT</name>
<feature type="compositionally biased region" description="Polar residues" evidence="1">
    <location>
        <begin position="249"/>
        <end position="276"/>
    </location>
</feature>
<feature type="region of interest" description="Disordered" evidence="1">
    <location>
        <begin position="148"/>
        <end position="350"/>
    </location>
</feature>
<evidence type="ECO:0000256" key="1">
    <source>
        <dbReference type="SAM" id="MobiDB-lite"/>
    </source>
</evidence>
<keyword evidence="4" id="KW-1185">Reference proteome</keyword>
<evidence type="ECO:0000259" key="2">
    <source>
        <dbReference type="Pfam" id="PF15862"/>
    </source>
</evidence>
<feature type="compositionally biased region" description="Polar residues" evidence="1">
    <location>
        <begin position="567"/>
        <end position="576"/>
    </location>
</feature>
<dbReference type="PANTHER" id="PTHR15197:SF0">
    <property type="entry name" value="COILIN"/>
    <property type="match status" value="1"/>
</dbReference>